<dbReference type="PANTHER" id="PTHR13774:SF17">
    <property type="entry name" value="PHENAZINE BIOSYNTHESIS-LIKE DOMAIN-CONTAINING PROTEIN"/>
    <property type="match status" value="1"/>
</dbReference>
<organism evidence="3 4">
    <name type="scientific">Trifolium pratense</name>
    <name type="common">Red clover</name>
    <dbReference type="NCBI Taxonomy" id="57577"/>
    <lineage>
        <taxon>Eukaryota</taxon>
        <taxon>Viridiplantae</taxon>
        <taxon>Streptophyta</taxon>
        <taxon>Embryophyta</taxon>
        <taxon>Tracheophyta</taxon>
        <taxon>Spermatophyta</taxon>
        <taxon>Magnoliopsida</taxon>
        <taxon>eudicotyledons</taxon>
        <taxon>Gunneridae</taxon>
        <taxon>Pentapetalae</taxon>
        <taxon>rosids</taxon>
        <taxon>fabids</taxon>
        <taxon>Fabales</taxon>
        <taxon>Fabaceae</taxon>
        <taxon>Papilionoideae</taxon>
        <taxon>50 kb inversion clade</taxon>
        <taxon>NPAAA clade</taxon>
        <taxon>Hologalegina</taxon>
        <taxon>IRL clade</taxon>
        <taxon>Trifolieae</taxon>
        <taxon>Trifolium</taxon>
    </lineage>
</organism>
<accession>A0A2K3MYA8</accession>
<comment type="similarity">
    <text evidence="1">Belongs to the PhzF family.</text>
</comment>
<evidence type="ECO:0000313" key="3">
    <source>
        <dbReference type="EMBL" id="PNX95788.1"/>
    </source>
</evidence>
<dbReference type="PANTHER" id="PTHR13774">
    <property type="entry name" value="PHENAZINE BIOSYNTHESIS PROTEIN"/>
    <property type="match status" value="1"/>
</dbReference>
<name>A0A2K3MYA8_TRIPR</name>
<gene>
    <name evidence="3" type="ORF">L195_g018983</name>
</gene>
<reference evidence="3 4" key="2">
    <citation type="journal article" date="2017" name="Front. Plant Sci.">
        <title>Gene Classification and Mining of Molecular Markers Useful in Red Clover (Trifolium pratense) Breeding.</title>
        <authorList>
            <person name="Istvanek J."/>
            <person name="Dluhosova J."/>
            <person name="Dluhos P."/>
            <person name="Patkova L."/>
            <person name="Nedelnik J."/>
            <person name="Repkova J."/>
        </authorList>
    </citation>
    <scope>NUCLEOTIDE SEQUENCE [LARGE SCALE GENOMIC DNA]</scope>
    <source>
        <strain evidence="4">cv. Tatra</strain>
        <tissue evidence="3">Young leaves</tissue>
    </source>
</reference>
<evidence type="ECO:0000313" key="4">
    <source>
        <dbReference type="Proteomes" id="UP000236291"/>
    </source>
</evidence>
<dbReference type="Proteomes" id="UP000236291">
    <property type="component" value="Unassembled WGS sequence"/>
</dbReference>
<reference evidence="3 4" key="1">
    <citation type="journal article" date="2014" name="Am. J. Bot.">
        <title>Genome assembly and annotation for red clover (Trifolium pratense; Fabaceae).</title>
        <authorList>
            <person name="Istvanek J."/>
            <person name="Jaros M."/>
            <person name="Krenek A."/>
            <person name="Repkova J."/>
        </authorList>
    </citation>
    <scope>NUCLEOTIDE SEQUENCE [LARGE SCALE GENOMIC DNA]</scope>
    <source>
        <strain evidence="4">cv. Tatra</strain>
        <tissue evidence="3">Young leaves</tissue>
    </source>
</reference>
<proteinExistence type="inferred from homology"/>
<keyword evidence="2 3" id="KW-0413">Isomerase</keyword>
<evidence type="ECO:0000256" key="1">
    <source>
        <dbReference type="ARBA" id="ARBA00008270"/>
    </source>
</evidence>
<dbReference type="PIRSF" id="PIRSF016184">
    <property type="entry name" value="PhzC_PhzF"/>
    <property type="match status" value="1"/>
</dbReference>
<dbReference type="AlphaFoldDB" id="A0A2K3MYA8"/>
<dbReference type="NCBIfam" id="TIGR00654">
    <property type="entry name" value="PhzF_family"/>
    <property type="match status" value="1"/>
</dbReference>
<dbReference type="Pfam" id="PF02567">
    <property type="entry name" value="PhzC-PhzF"/>
    <property type="match status" value="1"/>
</dbReference>
<dbReference type="Gene3D" id="3.10.310.10">
    <property type="entry name" value="Diaminopimelate Epimerase, Chain A, domain 1"/>
    <property type="match status" value="2"/>
</dbReference>
<dbReference type="EMBL" id="ASHM01013819">
    <property type="protein sequence ID" value="PNX95788.1"/>
    <property type="molecule type" value="Genomic_DNA"/>
</dbReference>
<evidence type="ECO:0000256" key="2">
    <source>
        <dbReference type="ARBA" id="ARBA00023235"/>
    </source>
</evidence>
<dbReference type="SUPFAM" id="SSF54506">
    <property type="entry name" value="Diaminopimelate epimerase-like"/>
    <property type="match status" value="1"/>
</dbReference>
<dbReference type="InterPro" id="IPR003719">
    <property type="entry name" value="Phenazine_PhzF-like"/>
</dbReference>
<comment type="caution">
    <text evidence="3">The sequence shown here is derived from an EMBL/GenBank/DDBJ whole genome shotgun (WGS) entry which is preliminary data.</text>
</comment>
<dbReference type="GO" id="GO:0005737">
    <property type="term" value="C:cytoplasm"/>
    <property type="evidence" value="ECO:0007669"/>
    <property type="project" value="TreeGrafter"/>
</dbReference>
<sequence length="294" mass="32233">MSQKPVKYYVVNAFTETAFKGNPAAVCLLEEEMDEKWLQALATEFNISVTCYLIPLQGTTSNPRFRLRWFTHILEVSICAHATLAASHTLFSSGLVDNNVTIEFVTLSGILTAKNISMINGTSHLKNLQNGVLHIELDFPADPITELNIDDTSLISQALNGASIVDIKKTQIQHDILVVVTSGKNVTEVQPKFDAIVKCPGRGIIVTGIAPPQSGFDFYSRFFCPKYGVNEDPVCGSAHCALASYWSKKLEKCDLKAYQASARGGVLNIHINEQKQRVSLRGKAITVMKGCVLV</sequence>
<dbReference type="STRING" id="57577.A0A2K3MYA8"/>
<dbReference type="GO" id="GO:0016853">
    <property type="term" value="F:isomerase activity"/>
    <property type="evidence" value="ECO:0007669"/>
    <property type="project" value="UniProtKB-KW"/>
</dbReference>
<protein>
    <submittedName>
        <fullName evidence="3">Putative isomerase</fullName>
    </submittedName>
</protein>